<reference evidence="1 2" key="1">
    <citation type="submission" date="2015-06" db="EMBL/GenBank/DDBJ databases">
        <title>R. anatipestifer strain HXb2 is the most virulent strain so far, and the genome sequence would help us uncover the pathogenesis.</title>
        <authorList>
            <person name="Hu Q."/>
            <person name="Qi J."/>
            <person name="Bo H."/>
            <person name="Liu G."/>
            <person name="Tao M."/>
            <person name="Ding Y."/>
            <person name="Xue Y."/>
        </authorList>
    </citation>
    <scope>NUCLEOTIDE SEQUENCE [LARGE SCALE GENOMIC DNA]</scope>
    <source>
        <strain evidence="1 2">HXb2</strain>
    </source>
</reference>
<gene>
    <name evidence="1" type="ORF">AB406_2050</name>
</gene>
<evidence type="ECO:0000313" key="2">
    <source>
        <dbReference type="Proteomes" id="UP000189883"/>
    </source>
</evidence>
<proteinExistence type="predicted"/>
<dbReference type="EMBL" id="CP011859">
    <property type="protein sequence ID" value="AQY22990.1"/>
    <property type="molecule type" value="Genomic_DNA"/>
</dbReference>
<organism evidence="1 2">
    <name type="scientific">Riemerella anatipestifer</name>
    <name type="common">Moraxella anatipestifer</name>
    <dbReference type="NCBI Taxonomy" id="34085"/>
    <lineage>
        <taxon>Bacteria</taxon>
        <taxon>Pseudomonadati</taxon>
        <taxon>Bacteroidota</taxon>
        <taxon>Flavobacteriia</taxon>
        <taxon>Flavobacteriales</taxon>
        <taxon>Weeksellaceae</taxon>
        <taxon>Riemerella</taxon>
    </lineage>
</organism>
<dbReference type="AlphaFoldDB" id="A0A1S7DV54"/>
<dbReference type="Proteomes" id="UP000189883">
    <property type="component" value="Chromosome"/>
</dbReference>
<accession>A0A1S7DV54</accession>
<sequence length="87" mass="10499">MFGQQRGEVFKRRPERPYEDIKKTGKITVTKTLYGLDFEDRHLPKDAKIKAQTFFKKRYNGYTDLKTYHLRIEDTPKGWRIEGYLIQ</sequence>
<protein>
    <submittedName>
        <fullName evidence="1">Uncharacterized protein</fullName>
    </submittedName>
</protein>
<evidence type="ECO:0000313" key="1">
    <source>
        <dbReference type="EMBL" id="AQY22990.1"/>
    </source>
</evidence>
<name>A0A1S7DV54_RIEAN</name>